<evidence type="ECO:0000256" key="1">
    <source>
        <dbReference type="SAM" id="Coils"/>
    </source>
</evidence>
<protein>
    <recommendedName>
        <fullName evidence="6">Integral membrane protein</fullName>
    </recommendedName>
</protein>
<proteinExistence type="predicted"/>
<organism evidence="4 5">
    <name type="scientific">Kocuria aegyptia</name>
    <dbReference type="NCBI Taxonomy" id="330943"/>
    <lineage>
        <taxon>Bacteria</taxon>
        <taxon>Bacillati</taxon>
        <taxon>Actinomycetota</taxon>
        <taxon>Actinomycetes</taxon>
        <taxon>Micrococcales</taxon>
        <taxon>Micrococcaceae</taxon>
        <taxon>Kocuria</taxon>
    </lineage>
</organism>
<feature type="transmembrane region" description="Helical" evidence="3">
    <location>
        <begin position="295"/>
        <end position="315"/>
    </location>
</feature>
<evidence type="ECO:0000256" key="2">
    <source>
        <dbReference type="SAM" id="MobiDB-lite"/>
    </source>
</evidence>
<dbReference type="Proteomes" id="UP001501204">
    <property type="component" value="Unassembled WGS sequence"/>
</dbReference>
<dbReference type="EMBL" id="BAAAOA010000028">
    <property type="protein sequence ID" value="GAA1764358.1"/>
    <property type="molecule type" value="Genomic_DNA"/>
</dbReference>
<keyword evidence="3" id="KW-0812">Transmembrane</keyword>
<feature type="coiled-coil region" evidence="1">
    <location>
        <begin position="93"/>
        <end position="127"/>
    </location>
</feature>
<reference evidence="4 5" key="1">
    <citation type="journal article" date="2019" name="Int. J. Syst. Evol. Microbiol.">
        <title>The Global Catalogue of Microorganisms (GCM) 10K type strain sequencing project: providing services to taxonomists for standard genome sequencing and annotation.</title>
        <authorList>
            <consortium name="The Broad Institute Genomics Platform"/>
            <consortium name="The Broad Institute Genome Sequencing Center for Infectious Disease"/>
            <person name="Wu L."/>
            <person name="Ma J."/>
        </authorList>
    </citation>
    <scope>NUCLEOTIDE SEQUENCE [LARGE SCALE GENOMIC DNA]</scope>
    <source>
        <strain evidence="4 5">JCM 14735</strain>
    </source>
</reference>
<dbReference type="RefSeq" id="WP_344122799.1">
    <property type="nucleotide sequence ID" value="NZ_BAAAOA010000028.1"/>
</dbReference>
<feature type="transmembrane region" description="Helical" evidence="3">
    <location>
        <begin position="213"/>
        <end position="233"/>
    </location>
</feature>
<comment type="caution">
    <text evidence="4">The sequence shown here is derived from an EMBL/GenBank/DDBJ whole genome shotgun (WGS) entry which is preliminary data.</text>
</comment>
<evidence type="ECO:0000256" key="3">
    <source>
        <dbReference type="SAM" id="Phobius"/>
    </source>
</evidence>
<sequence>MSIAPPDELRTDSAGSHTVPGPDIPERPNHAQFADACFQDGLTDAARGIFDKHSFTSQAPTTFEHRCSSWLGFALGKAIDQRHEDLYTARDITARTEADLVRAQGRLRHAEEELAEVEGRMDETRAILDDPGHPLYEPLAEMLSSTEPVDQKAAKKSRKSLRPAFHTVRRVALWFWSRPYLYTLLWLALVGGEVGLIYGITQRLGDDQLTGQLLALSVAGLSVAIASFAIPPLLDRNAAPSRKTLGWIAVTLYVVTIVALGWLRYLTSLPDVLELAEDAADRSVVEVILPWFGDALLYSMWTALPLALTLAIALLETRWPTKASSRKHLNETELNRLQAQSTERAEAEKKASEAEHQLQHQRGQLISHLRGLRLRRQVLQESVVALRAEEAQARATRENVLLNELAIDQRTRAHLQSLPEMIREGFLRYLQGLEQAMADPTVTAHLHEATETYMARYEKVATAKVAEYLTYLDENPLAPPAMAGNR</sequence>
<feature type="coiled-coil region" evidence="1">
    <location>
        <begin position="330"/>
        <end position="389"/>
    </location>
</feature>
<feature type="transmembrane region" description="Helical" evidence="3">
    <location>
        <begin position="245"/>
        <end position="265"/>
    </location>
</feature>
<keyword evidence="5" id="KW-1185">Reference proteome</keyword>
<gene>
    <name evidence="4" type="ORF">GCM10009767_23910</name>
</gene>
<evidence type="ECO:0000313" key="5">
    <source>
        <dbReference type="Proteomes" id="UP001501204"/>
    </source>
</evidence>
<accession>A0ABN2KRV7</accession>
<feature type="region of interest" description="Disordered" evidence="2">
    <location>
        <begin position="1"/>
        <end position="29"/>
    </location>
</feature>
<keyword evidence="3" id="KW-1133">Transmembrane helix</keyword>
<feature type="transmembrane region" description="Helical" evidence="3">
    <location>
        <begin position="179"/>
        <end position="201"/>
    </location>
</feature>
<evidence type="ECO:0008006" key="6">
    <source>
        <dbReference type="Google" id="ProtNLM"/>
    </source>
</evidence>
<name>A0ABN2KRV7_9MICC</name>
<keyword evidence="1" id="KW-0175">Coiled coil</keyword>
<keyword evidence="3" id="KW-0472">Membrane</keyword>
<evidence type="ECO:0000313" key="4">
    <source>
        <dbReference type="EMBL" id="GAA1764358.1"/>
    </source>
</evidence>